<dbReference type="NCBIfam" id="NF006825">
    <property type="entry name" value="PRK09347.1-2"/>
    <property type="match status" value="1"/>
</dbReference>
<evidence type="ECO:0000256" key="2">
    <source>
        <dbReference type="ARBA" id="ARBA00005080"/>
    </source>
</evidence>
<dbReference type="GO" id="GO:0003934">
    <property type="term" value="F:GTP cyclohydrolase I activity"/>
    <property type="evidence" value="ECO:0007669"/>
    <property type="project" value="UniProtKB-UniRule"/>
</dbReference>
<dbReference type="GO" id="GO:0006729">
    <property type="term" value="P:tetrahydrobiopterin biosynthetic process"/>
    <property type="evidence" value="ECO:0007669"/>
    <property type="project" value="TreeGrafter"/>
</dbReference>
<dbReference type="UniPathway" id="UPA00848">
    <property type="reaction ID" value="UER00151"/>
</dbReference>
<dbReference type="AlphaFoldDB" id="A0A371WYF0"/>
<dbReference type="RefSeq" id="WP_116684807.1">
    <property type="nucleotide sequence ID" value="NZ_QURL01000011.1"/>
</dbReference>
<dbReference type="Gene3D" id="3.30.1130.10">
    <property type="match status" value="1"/>
</dbReference>
<dbReference type="SUPFAM" id="SSF55620">
    <property type="entry name" value="Tetrahydrobiopterin biosynthesis enzymes-like"/>
    <property type="match status" value="1"/>
</dbReference>
<keyword evidence="8" id="KW-0547">Nucleotide-binding</keyword>
<keyword evidence="8" id="KW-0479">Metal-binding</keyword>
<comment type="pathway">
    <text evidence="2 8">Cofactor biosynthesis; 7,8-dihydroneopterin triphosphate biosynthesis; 7,8-dihydroneopterin triphosphate from GTP: step 1/1.</text>
</comment>
<dbReference type="OrthoDB" id="9801207at2"/>
<proteinExistence type="inferred from homology"/>
<dbReference type="Pfam" id="PF01227">
    <property type="entry name" value="GTP_cyclohydroI"/>
    <property type="match status" value="1"/>
</dbReference>
<evidence type="ECO:0000256" key="6">
    <source>
        <dbReference type="ARBA" id="ARBA00022801"/>
    </source>
</evidence>
<accession>A0A371WYF0</accession>
<comment type="caution">
    <text evidence="11">The sequence shown here is derived from an EMBL/GenBank/DDBJ whole genome shotgun (WGS) entry which is preliminary data.</text>
</comment>
<protein>
    <recommendedName>
        <fullName evidence="8">GTP cyclohydrolase 1</fullName>
        <ecNumber evidence="8">3.5.4.16</ecNumber>
    </recommendedName>
    <alternativeName>
        <fullName evidence="8">GTP cyclohydrolase I</fullName>
        <shortName evidence="8">GTP-CH-I</shortName>
    </alternativeName>
</protein>
<feature type="binding site" evidence="8">
    <location>
        <position position="99"/>
    </location>
    <ligand>
        <name>Zn(2+)</name>
        <dbReference type="ChEBI" id="CHEBI:29105"/>
    </ligand>
</feature>
<dbReference type="Gene3D" id="1.10.286.10">
    <property type="match status" value="1"/>
</dbReference>
<gene>
    <name evidence="8 11" type="primary">folE</name>
    <name evidence="11" type="ORF">DYI37_18665</name>
</gene>
<dbReference type="InterPro" id="IPR043134">
    <property type="entry name" value="GTP-CH-I_N"/>
</dbReference>
<evidence type="ECO:0000256" key="7">
    <source>
        <dbReference type="ARBA" id="ARBA00023134"/>
    </source>
</evidence>
<feature type="domain" description="GTP cyclohydrolase I" evidence="10">
    <location>
        <begin position="26"/>
        <end position="202"/>
    </location>
</feature>
<reference evidence="11 12" key="1">
    <citation type="submission" date="2018-08" db="EMBL/GenBank/DDBJ databases">
        <title>Fulvimarina sp. 85, whole genome shotgun sequence.</title>
        <authorList>
            <person name="Tuo L."/>
        </authorList>
    </citation>
    <scope>NUCLEOTIDE SEQUENCE [LARGE SCALE GENOMIC DNA]</scope>
    <source>
        <strain evidence="11 12">85</strain>
    </source>
</reference>
<evidence type="ECO:0000256" key="5">
    <source>
        <dbReference type="ARBA" id="ARBA00022563"/>
    </source>
</evidence>
<dbReference type="GO" id="GO:0046654">
    <property type="term" value="P:tetrahydrofolate biosynthetic process"/>
    <property type="evidence" value="ECO:0007669"/>
    <property type="project" value="UniProtKB-UniRule"/>
</dbReference>
<feature type="binding site" evidence="8">
    <location>
        <position position="96"/>
    </location>
    <ligand>
        <name>Zn(2+)</name>
        <dbReference type="ChEBI" id="CHEBI:29105"/>
    </ligand>
</feature>
<dbReference type="InterPro" id="IPR018234">
    <property type="entry name" value="GTP_CycHdrlase_I_CS"/>
</dbReference>
<dbReference type="PANTHER" id="PTHR11109:SF7">
    <property type="entry name" value="GTP CYCLOHYDROLASE 1"/>
    <property type="match status" value="1"/>
</dbReference>
<evidence type="ECO:0000256" key="9">
    <source>
        <dbReference type="SAM" id="MobiDB-lite"/>
    </source>
</evidence>
<dbReference type="NCBIfam" id="NF006826">
    <property type="entry name" value="PRK09347.1-3"/>
    <property type="match status" value="1"/>
</dbReference>
<dbReference type="InterPro" id="IPR043133">
    <property type="entry name" value="GTP-CH-I_C/QueF"/>
</dbReference>
<dbReference type="PROSITE" id="PS00859">
    <property type="entry name" value="GTP_CYCLOHYDROL_1_1"/>
    <property type="match status" value="1"/>
</dbReference>
<keyword evidence="12" id="KW-1185">Reference proteome</keyword>
<keyword evidence="5 8" id="KW-0554">One-carbon metabolism</keyword>
<dbReference type="NCBIfam" id="TIGR00063">
    <property type="entry name" value="folE"/>
    <property type="match status" value="1"/>
</dbReference>
<dbReference type="FunFam" id="1.10.286.10:FF:000001">
    <property type="entry name" value="GTP cyclohydrolase 1"/>
    <property type="match status" value="1"/>
</dbReference>
<dbReference type="HAMAP" id="MF_00223">
    <property type="entry name" value="FolE"/>
    <property type="match status" value="1"/>
</dbReference>
<keyword evidence="7 8" id="KW-0342">GTP-binding</keyword>
<dbReference type="PANTHER" id="PTHR11109">
    <property type="entry name" value="GTP CYCLOHYDROLASE I"/>
    <property type="match status" value="1"/>
</dbReference>
<evidence type="ECO:0000313" key="11">
    <source>
        <dbReference type="EMBL" id="RFC61966.1"/>
    </source>
</evidence>
<keyword evidence="8" id="KW-0862">Zinc</keyword>
<evidence type="ECO:0000256" key="8">
    <source>
        <dbReference type="HAMAP-Rule" id="MF_00223"/>
    </source>
</evidence>
<dbReference type="InterPro" id="IPR001474">
    <property type="entry name" value="GTP_CycHdrlase_I"/>
</dbReference>
<name>A0A371WYF0_9HYPH</name>
<dbReference type="GO" id="GO:0008270">
    <property type="term" value="F:zinc ion binding"/>
    <property type="evidence" value="ECO:0007669"/>
    <property type="project" value="UniProtKB-UniRule"/>
</dbReference>
<dbReference type="GO" id="GO:0005525">
    <property type="term" value="F:GTP binding"/>
    <property type="evidence" value="ECO:0007669"/>
    <property type="project" value="UniProtKB-KW"/>
</dbReference>
<evidence type="ECO:0000256" key="1">
    <source>
        <dbReference type="ARBA" id="ARBA00001052"/>
    </source>
</evidence>
<dbReference type="InterPro" id="IPR020602">
    <property type="entry name" value="GTP_CycHdrlase_I_dom"/>
</dbReference>
<comment type="catalytic activity">
    <reaction evidence="1 8">
        <text>GTP + H2O = 7,8-dihydroneopterin 3'-triphosphate + formate + H(+)</text>
        <dbReference type="Rhea" id="RHEA:17473"/>
        <dbReference type="ChEBI" id="CHEBI:15377"/>
        <dbReference type="ChEBI" id="CHEBI:15378"/>
        <dbReference type="ChEBI" id="CHEBI:15740"/>
        <dbReference type="ChEBI" id="CHEBI:37565"/>
        <dbReference type="ChEBI" id="CHEBI:58462"/>
        <dbReference type="EC" id="3.5.4.16"/>
    </reaction>
</comment>
<organism evidence="11 12">
    <name type="scientific">Fulvimarina endophytica</name>
    <dbReference type="NCBI Taxonomy" id="2293836"/>
    <lineage>
        <taxon>Bacteria</taxon>
        <taxon>Pseudomonadati</taxon>
        <taxon>Pseudomonadota</taxon>
        <taxon>Alphaproteobacteria</taxon>
        <taxon>Hyphomicrobiales</taxon>
        <taxon>Aurantimonadaceae</taxon>
        <taxon>Fulvimarina</taxon>
    </lineage>
</organism>
<evidence type="ECO:0000256" key="3">
    <source>
        <dbReference type="ARBA" id="ARBA00008085"/>
    </source>
</evidence>
<comment type="similarity">
    <text evidence="3 8">Belongs to the GTP cyclohydrolase I family.</text>
</comment>
<dbReference type="EC" id="3.5.4.16" evidence="8"/>
<dbReference type="EMBL" id="QURL01000011">
    <property type="protein sequence ID" value="RFC61966.1"/>
    <property type="molecule type" value="Genomic_DNA"/>
</dbReference>
<feature type="region of interest" description="Disordered" evidence="9">
    <location>
        <begin position="1"/>
        <end position="23"/>
    </location>
</feature>
<dbReference type="Proteomes" id="UP000264310">
    <property type="component" value="Unassembled WGS sequence"/>
</dbReference>
<comment type="subunit">
    <text evidence="8">Homopolymer.</text>
</comment>
<dbReference type="FunFam" id="3.30.1130.10:FF:000001">
    <property type="entry name" value="GTP cyclohydrolase 1"/>
    <property type="match status" value="1"/>
</dbReference>
<evidence type="ECO:0000313" key="12">
    <source>
        <dbReference type="Proteomes" id="UP000264310"/>
    </source>
</evidence>
<feature type="binding site" evidence="8">
    <location>
        <position position="167"/>
    </location>
    <ligand>
        <name>Zn(2+)</name>
        <dbReference type="ChEBI" id="CHEBI:29105"/>
    </ligand>
</feature>
<dbReference type="GO" id="GO:0005737">
    <property type="term" value="C:cytoplasm"/>
    <property type="evidence" value="ECO:0007669"/>
    <property type="project" value="TreeGrafter"/>
</dbReference>
<evidence type="ECO:0000256" key="4">
    <source>
        <dbReference type="ARBA" id="ARBA00011857"/>
    </source>
</evidence>
<dbReference type="GO" id="GO:0006730">
    <property type="term" value="P:one-carbon metabolic process"/>
    <property type="evidence" value="ECO:0007669"/>
    <property type="project" value="UniProtKB-UniRule"/>
</dbReference>
<sequence length="207" mass="22747">MEAVVKPFPASAGTEAAGRPDRAEAEEAVRTLLRWMGEDPTREGLLETPARVVKAYGELFGGYKQEAGDVLGRTFEDVSGYEDMVLVKDIDFHSHCEHHMVPIIGKAHVAYVPHGRVLGLSKIARLVDIYGRRLQTQESMTAQIADAMQRLLQPAGVAVMIEAEHLCMSMRGIRSRGATTITTAFNGAFKTDAELTRRFMKLSGQST</sequence>
<evidence type="ECO:0000259" key="10">
    <source>
        <dbReference type="Pfam" id="PF01227"/>
    </source>
</evidence>
<keyword evidence="6 8" id="KW-0378">Hydrolase</keyword>
<comment type="subunit">
    <text evidence="4">Toroid-shaped homodecamer, composed of two pentamers of five dimers.</text>
</comment>